<dbReference type="WBParaSite" id="PSU_v2.g19511.t1">
    <property type="protein sequence ID" value="PSU_v2.g19511.t1"/>
    <property type="gene ID" value="PSU_v2.g19511"/>
</dbReference>
<protein>
    <submittedName>
        <fullName evidence="2">Uncharacterized protein</fullName>
    </submittedName>
</protein>
<keyword evidence="1" id="KW-1185">Reference proteome</keyword>
<organism evidence="1 2">
    <name type="scientific">Panagrolaimus superbus</name>
    <dbReference type="NCBI Taxonomy" id="310955"/>
    <lineage>
        <taxon>Eukaryota</taxon>
        <taxon>Metazoa</taxon>
        <taxon>Ecdysozoa</taxon>
        <taxon>Nematoda</taxon>
        <taxon>Chromadorea</taxon>
        <taxon>Rhabditida</taxon>
        <taxon>Tylenchina</taxon>
        <taxon>Panagrolaimomorpha</taxon>
        <taxon>Panagrolaimoidea</taxon>
        <taxon>Panagrolaimidae</taxon>
        <taxon>Panagrolaimus</taxon>
    </lineage>
</organism>
<proteinExistence type="predicted"/>
<accession>A0A914YGS7</accession>
<name>A0A914YGS7_9BILA</name>
<evidence type="ECO:0000313" key="2">
    <source>
        <dbReference type="WBParaSite" id="PSU_v2.g19511.t1"/>
    </source>
</evidence>
<reference evidence="2" key="1">
    <citation type="submission" date="2022-11" db="UniProtKB">
        <authorList>
            <consortium name="WormBaseParasite"/>
        </authorList>
    </citation>
    <scope>IDENTIFICATION</scope>
</reference>
<evidence type="ECO:0000313" key="1">
    <source>
        <dbReference type="Proteomes" id="UP000887577"/>
    </source>
</evidence>
<sequence>MEIFTPSGFLLFLQKTTTMKFALVFGLSALAAVCFGKPHNGNWEVASNNWETPQAPVKNACCPNSTCTTTTTTTTTCN</sequence>
<dbReference type="AlphaFoldDB" id="A0A914YGS7"/>
<dbReference type="Proteomes" id="UP000887577">
    <property type="component" value="Unplaced"/>
</dbReference>